<dbReference type="GO" id="GO:0016758">
    <property type="term" value="F:hexosyltransferase activity"/>
    <property type="evidence" value="ECO:0007669"/>
    <property type="project" value="UniProtKB-ARBA"/>
</dbReference>
<dbReference type="AlphaFoldDB" id="A0A9W6PHJ8"/>
<proteinExistence type="predicted"/>
<dbReference type="OrthoDB" id="2676521at2"/>
<gene>
    <name evidence="3" type="ORF">Kpho01_29730</name>
</gene>
<dbReference type="PANTHER" id="PTHR22916:SF3">
    <property type="entry name" value="UDP-GLCNAC:BETAGAL BETA-1,3-N-ACETYLGLUCOSAMINYLTRANSFERASE-LIKE PROTEIN 1"/>
    <property type="match status" value="1"/>
</dbReference>
<evidence type="ECO:0000259" key="1">
    <source>
        <dbReference type="Pfam" id="PF00535"/>
    </source>
</evidence>
<evidence type="ECO:0000259" key="2">
    <source>
        <dbReference type="Pfam" id="PF22181"/>
    </source>
</evidence>
<organism evidence="3 4">
    <name type="scientific">Kitasatospora phosalacinea</name>
    <dbReference type="NCBI Taxonomy" id="2065"/>
    <lineage>
        <taxon>Bacteria</taxon>
        <taxon>Bacillati</taxon>
        <taxon>Actinomycetota</taxon>
        <taxon>Actinomycetes</taxon>
        <taxon>Kitasatosporales</taxon>
        <taxon>Streptomycetaceae</taxon>
        <taxon>Kitasatospora</taxon>
    </lineage>
</organism>
<dbReference type="InterPro" id="IPR029044">
    <property type="entry name" value="Nucleotide-diphossugar_trans"/>
</dbReference>
<reference evidence="3" key="1">
    <citation type="submission" date="2023-02" db="EMBL/GenBank/DDBJ databases">
        <title>Kitasatospora phosalacinea NBRC 14362.</title>
        <authorList>
            <person name="Ichikawa N."/>
            <person name="Sato H."/>
            <person name="Tonouchi N."/>
        </authorList>
    </citation>
    <scope>NUCLEOTIDE SEQUENCE</scope>
    <source>
        <strain evidence="3">NBRC 14362</strain>
    </source>
</reference>
<dbReference type="Pfam" id="PF22181">
    <property type="entry name" value="TarS_linker"/>
    <property type="match status" value="1"/>
</dbReference>
<dbReference type="Proteomes" id="UP001165143">
    <property type="component" value="Unassembled WGS sequence"/>
</dbReference>
<evidence type="ECO:0000313" key="3">
    <source>
        <dbReference type="EMBL" id="GLW54962.1"/>
    </source>
</evidence>
<dbReference type="EMBL" id="BSRX01000015">
    <property type="protein sequence ID" value="GLW54962.1"/>
    <property type="molecule type" value="Genomic_DNA"/>
</dbReference>
<dbReference type="Gene3D" id="3.90.550.10">
    <property type="entry name" value="Spore Coat Polysaccharide Biosynthesis Protein SpsA, Chain A"/>
    <property type="match status" value="1"/>
</dbReference>
<dbReference type="CDD" id="cd00761">
    <property type="entry name" value="Glyco_tranf_GTA_type"/>
    <property type="match status" value="1"/>
</dbReference>
<protein>
    <recommendedName>
        <fullName evidence="5">Glycosyltransferase 2-like domain-containing protein</fullName>
    </recommendedName>
</protein>
<accession>A0A9W6PHJ8</accession>
<comment type="caution">
    <text evidence="3">The sequence shown here is derived from an EMBL/GenBank/DDBJ whole genome shotgun (WGS) entry which is preliminary data.</text>
</comment>
<dbReference type="SUPFAM" id="SSF53448">
    <property type="entry name" value="Nucleotide-diphospho-sugar transferases"/>
    <property type="match status" value="1"/>
</dbReference>
<feature type="domain" description="TarS/TarP linker" evidence="2">
    <location>
        <begin position="231"/>
        <end position="321"/>
    </location>
</feature>
<evidence type="ECO:0008006" key="5">
    <source>
        <dbReference type="Google" id="ProtNLM"/>
    </source>
</evidence>
<name>A0A9W6PHJ8_9ACTN</name>
<dbReference type="PANTHER" id="PTHR22916">
    <property type="entry name" value="GLYCOSYLTRANSFERASE"/>
    <property type="match status" value="1"/>
</dbReference>
<sequence>MTEQGPDVSVVIAVHDTMPYLTACLDSLVGQSIGRQRMEVVAVDDGSSDGSTEELARYAAAHPGLFRTVRQPASGGPAKPTNRGTELARGRYLMYLGSDDWLGPEALERMVDAADRWESDVLIPKQVGEHGRVVPQGIFERTAEHVGFTDSALAWALGDTKLFRRDLVTRHGLRRREDLVIHSDQPFTLGALLHARKVSVLADYDYYHLVLRRDRSNVTHRAGPMDRLRGFTAAHEVLDRATLPGPARDAVRARYFSWDVPQLLQAPFLDEPPAMQRRIVQEIARFTERHCPPAVFRTLPVPARLRLALARRGELHALCDLIAWEQDHGEATPVRRGSRLYAHYPMFRDRRSGLPDALFEVGPAPGPAGWRRLVPAPLRRARWAAKRALRRARRDGLAAALRGAVR</sequence>
<dbReference type="Pfam" id="PF00535">
    <property type="entry name" value="Glycos_transf_2"/>
    <property type="match status" value="1"/>
</dbReference>
<feature type="domain" description="Glycosyltransferase 2-like" evidence="1">
    <location>
        <begin position="9"/>
        <end position="127"/>
    </location>
</feature>
<dbReference type="InterPro" id="IPR054028">
    <property type="entry name" value="TarS/TarP_linker"/>
</dbReference>
<dbReference type="InterPro" id="IPR001173">
    <property type="entry name" value="Glyco_trans_2-like"/>
</dbReference>
<dbReference type="RefSeq" id="WP_051777968.1">
    <property type="nucleotide sequence ID" value="NZ_BSRX01000015.1"/>
</dbReference>
<evidence type="ECO:0000313" key="4">
    <source>
        <dbReference type="Proteomes" id="UP001165143"/>
    </source>
</evidence>